<evidence type="ECO:0000259" key="7">
    <source>
        <dbReference type="Pfam" id="PF02687"/>
    </source>
</evidence>
<keyword evidence="2 6" id="KW-1003">Cell membrane</keyword>
<reference evidence="8 9" key="1">
    <citation type="journal article" date="2015" name="Int. Biodeterior. Biodegradation">
        <title>Physiological and genetic screening methods for the isolation of methyl tert-butyl ether-degrading bacteria for bioremediation purposes.</title>
        <authorList>
            <person name="Guisado I.M."/>
            <person name="Purswani J."/>
            <person name="Gonzalez Lopez J."/>
            <person name="Pozo C."/>
        </authorList>
    </citation>
    <scope>NUCLEOTIDE SEQUENCE [LARGE SCALE GENOMIC DNA]</scope>
    <source>
        <strain evidence="8 9">SH7</strain>
    </source>
</reference>
<feature type="transmembrane region" description="Helical" evidence="6">
    <location>
        <begin position="103"/>
        <end position="132"/>
    </location>
</feature>
<feature type="transmembrane region" description="Helical" evidence="6">
    <location>
        <begin position="59"/>
        <end position="82"/>
    </location>
</feature>
<feature type="transmembrane region" description="Helical" evidence="6">
    <location>
        <begin position="152"/>
        <end position="174"/>
    </location>
</feature>
<dbReference type="GO" id="GO:0055085">
    <property type="term" value="P:transmembrane transport"/>
    <property type="evidence" value="ECO:0007669"/>
    <property type="project" value="UniProtKB-UniRule"/>
</dbReference>
<dbReference type="OrthoDB" id="1937696at2"/>
<feature type="domain" description="ABC3 transporter permease C-terminal" evidence="7">
    <location>
        <begin position="59"/>
        <end position="178"/>
    </location>
</feature>
<evidence type="ECO:0000256" key="1">
    <source>
        <dbReference type="ARBA" id="ARBA00004651"/>
    </source>
</evidence>
<dbReference type="InterPro" id="IPR052536">
    <property type="entry name" value="ABC-4_Integral_Memb_Prot"/>
</dbReference>
<feature type="transmembrane region" description="Helical" evidence="6">
    <location>
        <begin position="18"/>
        <end position="39"/>
    </location>
</feature>
<evidence type="ECO:0000313" key="8">
    <source>
        <dbReference type="EMBL" id="KTD88534.1"/>
    </source>
</evidence>
<evidence type="ECO:0000313" key="9">
    <source>
        <dbReference type="Proteomes" id="UP000054709"/>
    </source>
</evidence>
<name>A0A0W1B4P3_9BACL</name>
<dbReference type="PIRSF" id="PIRSF018968">
    <property type="entry name" value="ABC_permease_BceB"/>
    <property type="match status" value="1"/>
</dbReference>
<feature type="transmembrane region" description="Helical" evidence="6">
    <location>
        <begin position="278"/>
        <end position="299"/>
    </location>
</feature>
<comment type="caution">
    <text evidence="8">The sequence shown here is derived from an EMBL/GenBank/DDBJ whole genome shotgun (WGS) entry which is preliminary data.</text>
</comment>
<evidence type="ECO:0000256" key="3">
    <source>
        <dbReference type="ARBA" id="ARBA00022692"/>
    </source>
</evidence>
<dbReference type="PANTHER" id="PTHR46795:SF2">
    <property type="entry name" value="ABC TRANSPORTER, PERMEASE PROTEIN"/>
    <property type="match status" value="1"/>
</dbReference>
<organism evidence="8 9">
    <name type="scientific">Paenibacillus etheri</name>
    <dbReference type="NCBI Taxonomy" id="1306852"/>
    <lineage>
        <taxon>Bacteria</taxon>
        <taxon>Bacillati</taxon>
        <taxon>Bacillota</taxon>
        <taxon>Bacilli</taxon>
        <taxon>Bacillales</taxon>
        <taxon>Paenibacillaceae</taxon>
        <taxon>Paenibacillus</taxon>
    </lineage>
</organism>
<dbReference type="RefSeq" id="WP_060621663.1">
    <property type="nucleotide sequence ID" value="NZ_LCZJ02000012.1"/>
</dbReference>
<gene>
    <name evidence="8" type="ORF">UQ64_04225</name>
</gene>
<evidence type="ECO:0000256" key="6">
    <source>
        <dbReference type="PIRNR" id="PIRNR018968"/>
    </source>
</evidence>
<evidence type="ECO:0000256" key="4">
    <source>
        <dbReference type="ARBA" id="ARBA00022989"/>
    </source>
</evidence>
<dbReference type="EMBL" id="LCZJ02000012">
    <property type="protein sequence ID" value="KTD88534.1"/>
    <property type="molecule type" value="Genomic_DNA"/>
</dbReference>
<dbReference type="InterPro" id="IPR027022">
    <property type="entry name" value="ABC_permease_BceB-typ"/>
</dbReference>
<feature type="transmembrane region" description="Helical" evidence="6">
    <location>
        <begin position="613"/>
        <end position="634"/>
    </location>
</feature>
<sequence>MNFPQFAFNNVKRNSRAYFAFFLSSAFMVMIFFSYSVFIYHPGVASIELGTNSAAGMKIASYIVFVFAFFFVLYSISAFLKLRNLEFGILMMLGARSGQINKLILIENMLIGLLSIITGMSFGMLLSKLFLLLSTTIMGMDHLPFYWPVKPLLITSISFISLFLVISIFTLLFIRKHQVLDLLKGNVKPKKEPRVSWLLSLLGLLLLTAGALAIRKQLSPITLLVAAVTGIAGTYFFYSQLSVLGIRLLKLSRKRLWRGTNLLWISEMSYKIKDNARMLFLVTVVTSLACMASGFILSMNQANIELYKNSPFAMEYSIYKPGKTPPDLEPIHNKLQNAKVEYTENKIELISASIQSPGKEDTQSIDLISWSQFNQLSSKMDMSEVAPLSDKEAVLLLNPQLNSQNYTTNQKILLKVQNDTELMLKEVQIPKSHPMGQYTSSLLIVDDSLYKNISSSAAKYTRSYVKYLYKIPAWDGPPPVETSPEAIITKELIQWSRDSNNTNNQYISILDARADNYLITKQGMAMLSFIGIFIALIFSLSSASFLFFKLHTELNADKQMYNALSKIGLSVKEMSASATRQISVLFYIPIIVATIQTLVVIRPVLKQISVTNVTVPVLITSGVFLAVQTIYFIIARSRYIQSLKKMMV</sequence>
<dbReference type="Proteomes" id="UP000054709">
    <property type="component" value="Unassembled WGS sequence"/>
</dbReference>
<dbReference type="PANTHER" id="PTHR46795">
    <property type="entry name" value="ABC TRANSPORTER PERMEASE-RELATED-RELATED"/>
    <property type="match status" value="1"/>
</dbReference>
<evidence type="ECO:0000256" key="2">
    <source>
        <dbReference type="ARBA" id="ARBA00022475"/>
    </source>
</evidence>
<comment type="subcellular location">
    <subcellularLocation>
        <location evidence="1 6">Cell membrane</location>
        <topology evidence="1 6">Multi-pass membrane protein</topology>
    </subcellularLocation>
</comment>
<feature type="transmembrane region" description="Helical" evidence="6">
    <location>
        <begin position="195"/>
        <end position="215"/>
    </location>
</feature>
<feature type="transmembrane region" description="Helical" evidence="6">
    <location>
        <begin position="221"/>
        <end position="249"/>
    </location>
</feature>
<keyword evidence="9" id="KW-1185">Reference proteome</keyword>
<accession>A0A0W1B4P3</accession>
<dbReference type="AlphaFoldDB" id="A0A0W1B4P3"/>
<keyword evidence="5 6" id="KW-0472">Membrane</keyword>
<evidence type="ECO:0000256" key="5">
    <source>
        <dbReference type="ARBA" id="ARBA00023136"/>
    </source>
</evidence>
<keyword evidence="6" id="KW-0813">Transport</keyword>
<feature type="transmembrane region" description="Helical" evidence="6">
    <location>
        <begin position="582"/>
        <end position="601"/>
    </location>
</feature>
<dbReference type="Pfam" id="PF02687">
    <property type="entry name" value="FtsX"/>
    <property type="match status" value="1"/>
</dbReference>
<dbReference type="InterPro" id="IPR003838">
    <property type="entry name" value="ABC3_permease_C"/>
</dbReference>
<comment type="similarity">
    <text evidence="6">Belongs to the ABC-4 integral membrane protein family.</text>
</comment>
<proteinExistence type="inferred from homology"/>
<keyword evidence="4 6" id="KW-1133">Transmembrane helix</keyword>
<dbReference type="GO" id="GO:0005886">
    <property type="term" value="C:plasma membrane"/>
    <property type="evidence" value="ECO:0007669"/>
    <property type="project" value="UniProtKB-SubCell"/>
</dbReference>
<feature type="transmembrane region" description="Helical" evidence="6">
    <location>
        <begin position="524"/>
        <end position="548"/>
    </location>
</feature>
<protein>
    <recommendedName>
        <fullName evidence="7">ABC3 transporter permease C-terminal domain-containing protein</fullName>
    </recommendedName>
</protein>
<keyword evidence="3 6" id="KW-0812">Transmembrane</keyword>